<dbReference type="PROSITE" id="PS51257">
    <property type="entry name" value="PROKAR_LIPOPROTEIN"/>
    <property type="match status" value="1"/>
</dbReference>
<sequence length="1131" mass="125620">MKKNIIILILTGFSIITGCKNKETTLFVALDPDQTGISFINTITETESLNIMQYEYLYNGGGVGIGDFNDDGLADVYLTGNAVENKLYINKGNFKFEDITNLAGVGGRKGWKTGTSVADVNGDGLLDIYVCYSGLGTNKDRKNQLFINKGNNKDNVPTFIDKASEYGLDAPGSFSTQAAFFDYDLDGDLDMFLLNHSKTFYSPFYNSTKLRNSRHPYFGNSLYKNNNGHFVNVSESARIYGSGLNFGLGVAISDLNQDGLPDIYVSNDYDEQDFLYLNKGDGTFLDATKKSFGHISKYSMGNDATDLNNDGLVDLITLDMLPEDNFRQQLLKGPDEYDRYQLAVDSSYHKQQMRNMLQLNQGNDSENIPIFSEIGELAGISNTDWSWSPLIADFDSDGKKDIFITNGYLRDYTNKDFMKYEVNDAMEKIRSHGGGELFDNNGKKEYSNLIYELVKKMPSSKTPNYIYKNNGNLTFENKTNQWGLSNPNVSAGAVYADLDNDGDLDLIVNNSNEAVSIYKNTIESKKNNFIRIKLKGKDKNTNALGAKIWITTDSTTQFLENYTTRGFQSSVDPILYFGLGKSKKADLKIQWSDGKTSISKNIKLNSLLVFDQNKVKFDIEKEKTVHQTYFKDVTASLGLDFIHHENDYVEFKTDRLTLKQSSKSGSKMSVSDVNNDGIDDVFIGGATGQSDQLFLSRSDGKYNKSNNECFEKDKDFETTASVFYDADGDGDKDIYVVSGGSEFALGAPQLMDRLYINYGKGNFKKAAQGALPEAYSNGSCVATGDYDGDGDDDLFVGGGNVSGNYPLSTLGGILRNDSNRLTGEVKFTIATKDVNPTLRQAGLITGAMWADIDNNKSLDLILIGEWMPIRIFINSNGKLIEKTKEFNLSNTNGMWQSIEKADMDGDGDLDFIVGNMGLNVPFKVTEKEPLEAFVGDFRGDGFLTTVNSNYIQGKRHPIASLDEMQDAFPFLKKKFLTFNQYASATLDDVFTTDQLNKSTHFTINQLQSLYLENTGNGFKIHPLPIKAQFSAVQGIVIHDFTGDGILDILISGNYYPFRVQYGPCDAGKGLLLKGNGRGGFASVDTNKLGVWLDGDIRDMKLLKGNKHLNIVLSKNDDKMQSIEYLNPKTSH</sequence>
<dbReference type="EMBL" id="CP134536">
    <property type="protein sequence ID" value="WNH11082.1"/>
    <property type="molecule type" value="Genomic_DNA"/>
</dbReference>
<gene>
    <name evidence="3" type="ORF">RHP49_09105</name>
</gene>
<feature type="domain" description="ASPIC/UnbV" evidence="2">
    <location>
        <begin position="543"/>
        <end position="608"/>
    </location>
</feature>
<dbReference type="RefSeq" id="WP_415861056.1">
    <property type="nucleotide sequence ID" value="NZ_CP134536.1"/>
</dbReference>
<reference evidence="3 4" key="1">
    <citation type="submission" date="2023-09" db="EMBL/GenBank/DDBJ databases">
        <title>Thalassobella suaedae gen. nov., sp. nov., a marine bacterium of the family Flavobacteriaceae isolated from a halophyte Suaeda japonica.</title>
        <authorList>
            <person name="Lee S.Y."/>
            <person name="Hwang C.Y."/>
        </authorList>
    </citation>
    <scope>NUCLEOTIDE SEQUENCE [LARGE SCALE GENOMIC DNA]</scope>
    <source>
        <strain evidence="3 4">HL-DH10</strain>
    </source>
</reference>
<dbReference type="InterPro" id="IPR028994">
    <property type="entry name" value="Integrin_alpha_N"/>
</dbReference>
<evidence type="ECO:0000313" key="3">
    <source>
        <dbReference type="EMBL" id="WNH11082.1"/>
    </source>
</evidence>
<evidence type="ECO:0000259" key="2">
    <source>
        <dbReference type="Pfam" id="PF07593"/>
    </source>
</evidence>
<name>A0ABY9XYN1_9FLAO</name>
<dbReference type="PANTHER" id="PTHR16026">
    <property type="entry name" value="CARTILAGE ACIDIC PROTEIN 1"/>
    <property type="match status" value="1"/>
</dbReference>
<dbReference type="InterPro" id="IPR011519">
    <property type="entry name" value="UnbV_ASPIC"/>
</dbReference>
<evidence type="ECO:0000256" key="1">
    <source>
        <dbReference type="ARBA" id="ARBA00022729"/>
    </source>
</evidence>
<dbReference type="InterPro" id="IPR013517">
    <property type="entry name" value="FG-GAP"/>
</dbReference>
<proteinExistence type="predicted"/>
<dbReference type="Pfam" id="PF07593">
    <property type="entry name" value="UnbV_ASPIC"/>
    <property type="match status" value="1"/>
</dbReference>
<dbReference type="Gene3D" id="2.130.10.130">
    <property type="entry name" value="Integrin alpha, N-terminal"/>
    <property type="match status" value="4"/>
</dbReference>
<keyword evidence="1" id="KW-0732">Signal</keyword>
<dbReference type="InterPro" id="IPR027039">
    <property type="entry name" value="Crtac1"/>
</dbReference>
<dbReference type="PANTHER" id="PTHR16026:SF0">
    <property type="entry name" value="CARTILAGE ACIDIC PROTEIN 1"/>
    <property type="match status" value="1"/>
</dbReference>
<accession>A0ABY9XYN1</accession>
<dbReference type="SUPFAM" id="SSF69318">
    <property type="entry name" value="Integrin alpha N-terminal domain"/>
    <property type="match status" value="3"/>
</dbReference>
<evidence type="ECO:0000313" key="4">
    <source>
        <dbReference type="Proteomes" id="UP001303407"/>
    </source>
</evidence>
<protein>
    <submittedName>
        <fullName evidence="3">VCBS repeat-containing protein</fullName>
    </submittedName>
</protein>
<keyword evidence="4" id="KW-1185">Reference proteome</keyword>
<dbReference type="Pfam" id="PF13517">
    <property type="entry name" value="FG-GAP_3"/>
    <property type="match status" value="5"/>
</dbReference>
<organism evidence="3 4">
    <name type="scientific">Thalassobellus suaedae</name>
    <dbReference type="NCBI Taxonomy" id="3074124"/>
    <lineage>
        <taxon>Bacteria</taxon>
        <taxon>Pseudomonadati</taxon>
        <taxon>Bacteroidota</taxon>
        <taxon>Flavobacteriia</taxon>
        <taxon>Flavobacteriales</taxon>
        <taxon>Flavobacteriaceae</taxon>
        <taxon>Thalassobellus</taxon>
    </lineage>
</organism>
<dbReference type="Proteomes" id="UP001303407">
    <property type="component" value="Chromosome"/>
</dbReference>